<organism evidence="7 8">
    <name type="scientific">Cognatishimia maritima</name>
    <dbReference type="NCBI Taxonomy" id="870908"/>
    <lineage>
        <taxon>Bacteria</taxon>
        <taxon>Pseudomonadati</taxon>
        <taxon>Pseudomonadota</taxon>
        <taxon>Alphaproteobacteria</taxon>
        <taxon>Rhodobacterales</taxon>
        <taxon>Paracoccaceae</taxon>
        <taxon>Cognatishimia</taxon>
    </lineage>
</organism>
<feature type="domain" description="OmpA-like" evidence="6">
    <location>
        <begin position="199"/>
        <end position="315"/>
    </location>
</feature>
<dbReference type="PRINTS" id="PR01021">
    <property type="entry name" value="OMPADOMAIN"/>
</dbReference>
<dbReference type="STRING" id="870908.SAMN04488044_1590"/>
<dbReference type="InterPro" id="IPR006665">
    <property type="entry name" value="OmpA-like"/>
</dbReference>
<dbReference type="PANTHER" id="PTHR30329:SF21">
    <property type="entry name" value="LIPOPROTEIN YIAD-RELATED"/>
    <property type="match status" value="1"/>
</dbReference>
<reference evidence="8" key="1">
    <citation type="submission" date="2016-11" db="EMBL/GenBank/DDBJ databases">
        <authorList>
            <person name="Varghese N."/>
            <person name="Submissions S."/>
        </authorList>
    </citation>
    <scope>NUCLEOTIDE SEQUENCE [LARGE SCALE GENOMIC DNA]</scope>
    <source>
        <strain evidence="8">DSM 28223</strain>
    </source>
</reference>
<evidence type="ECO:0000256" key="3">
    <source>
        <dbReference type="ARBA" id="ARBA00023237"/>
    </source>
</evidence>
<evidence type="ECO:0000259" key="6">
    <source>
        <dbReference type="PROSITE" id="PS51123"/>
    </source>
</evidence>
<dbReference type="OrthoDB" id="9792021at2"/>
<dbReference type="PROSITE" id="PS51123">
    <property type="entry name" value="OMPA_2"/>
    <property type="match status" value="1"/>
</dbReference>
<proteinExistence type="predicted"/>
<dbReference type="InterPro" id="IPR036737">
    <property type="entry name" value="OmpA-like_sf"/>
</dbReference>
<gene>
    <name evidence="7" type="ORF">SAMN04488044_1590</name>
</gene>
<accession>A0A1M5NNK2</accession>
<dbReference type="Pfam" id="PF00691">
    <property type="entry name" value="OmpA"/>
    <property type="match status" value="1"/>
</dbReference>
<comment type="subcellular location">
    <subcellularLocation>
        <location evidence="1">Cell outer membrane</location>
    </subcellularLocation>
</comment>
<dbReference type="InterPro" id="IPR050330">
    <property type="entry name" value="Bact_OuterMem_StrucFunc"/>
</dbReference>
<dbReference type="RefSeq" id="WP_084604789.1">
    <property type="nucleotide sequence ID" value="NZ_FQWM01000002.1"/>
</dbReference>
<dbReference type="SUPFAM" id="SSF103088">
    <property type="entry name" value="OmpA-like"/>
    <property type="match status" value="1"/>
</dbReference>
<evidence type="ECO:0000256" key="2">
    <source>
        <dbReference type="ARBA" id="ARBA00023136"/>
    </source>
</evidence>
<dbReference type="AlphaFoldDB" id="A0A1M5NNK2"/>
<sequence>MLRHTARMKPILGLLIALMPLSATALELAMPSGSTLAFDSVTEDASFALPDSPYIDGYVSTRRVTGQVSKQVWQLPGKTATPEQMVAPLRSQFEAAGFAILLDCDADSCGGFDFRFSIDVVPAPDMYVDLVNYRFVSALKDTSSGIEAISVLASASEAQGFLQLIAVQPQSGGTAVVAPSTNPPVVAPSDTSTLQASLVATGHVVLSDLEFETGSSNLSASTFGSLRDLAAFMTENPAQRIALVGHTDNVGSLENNVALSQKRSEAVKSRLIEVFGIPADQIDATGVGYLAPLVSNLTDQGRAQNRRVEAVLLSQ</sequence>
<evidence type="ECO:0000256" key="5">
    <source>
        <dbReference type="SAM" id="SignalP"/>
    </source>
</evidence>
<keyword evidence="3" id="KW-0998">Cell outer membrane</keyword>
<dbReference type="Gene3D" id="3.30.1330.60">
    <property type="entry name" value="OmpA-like domain"/>
    <property type="match status" value="1"/>
</dbReference>
<feature type="signal peptide" evidence="5">
    <location>
        <begin position="1"/>
        <end position="25"/>
    </location>
</feature>
<keyword evidence="8" id="KW-1185">Reference proteome</keyword>
<dbReference type="InterPro" id="IPR006664">
    <property type="entry name" value="OMP_bac"/>
</dbReference>
<dbReference type="GO" id="GO:0009279">
    <property type="term" value="C:cell outer membrane"/>
    <property type="evidence" value="ECO:0007669"/>
    <property type="project" value="UniProtKB-SubCell"/>
</dbReference>
<keyword evidence="5" id="KW-0732">Signal</keyword>
<keyword evidence="2 4" id="KW-0472">Membrane</keyword>
<evidence type="ECO:0000256" key="1">
    <source>
        <dbReference type="ARBA" id="ARBA00004442"/>
    </source>
</evidence>
<evidence type="ECO:0000256" key="4">
    <source>
        <dbReference type="PROSITE-ProRule" id="PRU00473"/>
    </source>
</evidence>
<evidence type="ECO:0000313" key="8">
    <source>
        <dbReference type="Proteomes" id="UP000184211"/>
    </source>
</evidence>
<dbReference type="EMBL" id="FQWM01000002">
    <property type="protein sequence ID" value="SHG91141.1"/>
    <property type="molecule type" value="Genomic_DNA"/>
</dbReference>
<feature type="chain" id="PRO_5012861346" evidence="5">
    <location>
        <begin position="26"/>
        <end position="315"/>
    </location>
</feature>
<dbReference type="CDD" id="cd07185">
    <property type="entry name" value="OmpA_C-like"/>
    <property type="match status" value="1"/>
</dbReference>
<protein>
    <submittedName>
        <fullName evidence="7">OmpA-OmpF porin, OOP family</fullName>
    </submittedName>
</protein>
<dbReference type="PANTHER" id="PTHR30329">
    <property type="entry name" value="STATOR ELEMENT OF FLAGELLAR MOTOR COMPLEX"/>
    <property type="match status" value="1"/>
</dbReference>
<evidence type="ECO:0000313" key="7">
    <source>
        <dbReference type="EMBL" id="SHG91141.1"/>
    </source>
</evidence>
<dbReference type="Proteomes" id="UP000184211">
    <property type="component" value="Unassembled WGS sequence"/>
</dbReference>
<name>A0A1M5NNK2_9RHOB</name>